<evidence type="ECO:0000256" key="2">
    <source>
        <dbReference type="SAM" id="Phobius"/>
    </source>
</evidence>
<keyword evidence="2" id="KW-0472">Membrane</keyword>
<reference evidence="3 4" key="1">
    <citation type="journal article" date="2011" name="Nat. Commun.">
        <title>Effector diversification within compartments of the Leptosphaeria maculans genome affected by Repeat-Induced Point mutations.</title>
        <authorList>
            <person name="Rouxel T."/>
            <person name="Grandaubert J."/>
            <person name="Hane J.K."/>
            <person name="Hoede C."/>
            <person name="van de Wouw A.P."/>
            <person name="Couloux A."/>
            <person name="Dominguez V."/>
            <person name="Anthouard V."/>
            <person name="Bally P."/>
            <person name="Bourras S."/>
            <person name="Cozijnsen A.J."/>
            <person name="Ciuffetti L.M."/>
            <person name="Degrave A."/>
            <person name="Dilmaghani A."/>
            <person name="Duret L."/>
            <person name="Fudal I."/>
            <person name="Goodwin S.B."/>
            <person name="Gout L."/>
            <person name="Glaser N."/>
            <person name="Linglin J."/>
            <person name="Kema G.H.J."/>
            <person name="Lapalu N."/>
            <person name="Lawrence C.B."/>
            <person name="May K."/>
            <person name="Meyer M."/>
            <person name="Ollivier B."/>
            <person name="Poulain J."/>
            <person name="Schoch C.L."/>
            <person name="Simon A."/>
            <person name="Spatafora J.W."/>
            <person name="Stachowiak A."/>
            <person name="Turgeon B.G."/>
            <person name="Tyler B.M."/>
            <person name="Vincent D."/>
            <person name="Weissenbach J."/>
            <person name="Amselem J."/>
            <person name="Quesneville H."/>
            <person name="Oliver R.P."/>
            <person name="Wincker P."/>
            <person name="Balesdent M.-H."/>
            <person name="Howlett B.J."/>
        </authorList>
    </citation>
    <scope>NUCLEOTIDE SEQUENCE [LARGE SCALE GENOMIC DNA]</scope>
    <source>
        <strain evidence="4">JN3 / isolate v23.1.3 / race Av1-4-5-6-7-8</strain>
    </source>
</reference>
<keyword evidence="2" id="KW-0812">Transmembrane</keyword>
<evidence type="ECO:0000313" key="4">
    <source>
        <dbReference type="Proteomes" id="UP000002668"/>
    </source>
</evidence>
<feature type="region of interest" description="Disordered" evidence="1">
    <location>
        <begin position="144"/>
        <end position="172"/>
    </location>
</feature>
<name>M1ZMF1_LEPMJ</name>
<feature type="region of interest" description="Disordered" evidence="1">
    <location>
        <begin position="570"/>
        <end position="594"/>
    </location>
</feature>
<keyword evidence="2" id="KW-1133">Transmembrane helix</keyword>
<evidence type="ECO:0000313" key="3">
    <source>
        <dbReference type="EMBL" id="CCT61113.1"/>
    </source>
</evidence>
<dbReference type="EMBL" id="FP929135">
    <property type="protein sequence ID" value="CCT61113.1"/>
    <property type="molecule type" value="Genomic_DNA"/>
</dbReference>
<feature type="compositionally biased region" description="Polar residues" evidence="1">
    <location>
        <begin position="157"/>
        <end position="166"/>
    </location>
</feature>
<sequence length="594" mass="65905">MTTERAEHHELENDMGGIWIAPNLGRNRVPTREDLAQLPPTIRLVQRPTSMNSLQAGIDAVQHEREPRGKDYCIEEGAHESSSHPRIPPPCLNLDAVDWTVTMTSGEEPFQVAYEGKGKGQMSRRKLVSVISTILFLPLNDFSHSANPNPRRRSETNKPFFSSNPRPFTLPKPSKKILSQSISTMAPNPFPSIVVITITDYSTVYPSPTPNPDFPIATPFVPPSATPSITASSTAIPAPSASPSQNLAKGEAFDISSLTPMFIAISCVALLLVILFTYTVWSKCCIGGRFGFKFGCGRCKELKEELGLWKNGEKKCITPDMVRQRESYNSGMGMGEGVGSTGPTVLPYYANDGNSNNDYDTIIPSRDFNADPGAHAVGRESAREHTLATLEGRLPQHAQRPPSLPANPFWDGLKVRFTKFGKGKAAEPSARAISDDDRFFNLHPNAINPRPFSYSPSKYSQTTYEPSFQHQHQHQPRSFLEYGAPSIPLEPLPRRPRTSEEAPNTYSAYLTNDYAARDKERKILLAEAGLDSREYKEAEQAIARNSIATAELQRHLDVVNQVERDVHRARHPSLYSAETRAKERFSDPGGIEDY</sequence>
<dbReference type="AlphaFoldDB" id="M1ZMF1"/>
<dbReference type="Proteomes" id="UP000002668">
    <property type="component" value="Genome"/>
</dbReference>
<gene>
    <name evidence="3" type="ORF">Lema_P125180.1</name>
</gene>
<dbReference type="OrthoDB" id="3798381at2759"/>
<accession>M1ZMF1</accession>
<proteinExistence type="predicted"/>
<dbReference type="InParanoid" id="M1ZMF1"/>
<organism evidence="3 4">
    <name type="scientific">Leptosphaeria maculans (strain JN3 / isolate v23.1.3 / race Av1-4-5-6-7-8)</name>
    <name type="common">Blackleg fungus</name>
    <name type="synonym">Phoma lingam</name>
    <dbReference type="NCBI Taxonomy" id="985895"/>
    <lineage>
        <taxon>Eukaryota</taxon>
        <taxon>Fungi</taxon>
        <taxon>Dikarya</taxon>
        <taxon>Ascomycota</taxon>
        <taxon>Pezizomycotina</taxon>
        <taxon>Dothideomycetes</taxon>
        <taxon>Pleosporomycetidae</taxon>
        <taxon>Pleosporales</taxon>
        <taxon>Pleosporineae</taxon>
        <taxon>Leptosphaeriaceae</taxon>
        <taxon>Plenodomus</taxon>
        <taxon>Plenodomus lingam/Leptosphaeria maculans species complex</taxon>
    </lineage>
</organism>
<protein>
    <submittedName>
        <fullName evidence="3">Uncharacterized protein</fullName>
    </submittedName>
</protein>
<evidence type="ECO:0000256" key="1">
    <source>
        <dbReference type="SAM" id="MobiDB-lite"/>
    </source>
</evidence>
<feature type="transmembrane region" description="Helical" evidence="2">
    <location>
        <begin position="261"/>
        <end position="281"/>
    </location>
</feature>
<keyword evidence="4" id="KW-1185">Reference proteome</keyword>
<dbReference type="VEuPathDB" id="FungiDB:Lema_P125180.1"/>